<name>A0A069B2H7_CLODI</name>
<sequence length="141" mass="16638">MQKKVINHFIDCIKKSRQRMLIEKGDKYYLSDGICIFIIDKKEMVLNPKMFLFNSEKAKKIVGDIKETGYQEVVLKYYIPVHGIVYHKYICEDFEIYLDEVFVKVFDKFDKVEAIDSKSPVRISMKGHILGYLMPVTIKEN</sequence>
<dbReference type="EMBL" id="LK932400">
    <property type="protein sequence ID" value="CDS86984.1"/>
    <property type="molecule type" value="Genomic_DNA"/>
</dbReference>
<protein>
    <submittedName>
        <fullName evidence="3">Uncharacterized protein</fullName>
    </submittedName>
</protein>
<evidence type="ECO:0000313" key="3">
    <source>
        <dbReference type="EMBL" id="CDT81961.1"/>
    </source>
</evidence>
<accession>A0A069B2H7</accession>
<dbReference type="AlphaFoldDB" id="A0A069B2H7"/>
<gene>
    <name evidence="3" type="ORF">BN1095_920028</name>
    <name evidence="2" type="ORF">BN1096_610127</name>
    <name evidence="1" type="ORF">BN1097_610076</name>
</gene>
<evidence type="ECO:0000313" key="1">
    <source>
        <dbReference type="EMBL" id="CDS86984.1"/>
    </source>
</evidence>
<dbReference type="RefSeq" id="WP_021366664.1">
    <property type="nucleotide sequence ID" value="NZ_BBYB01000069.1"/>
</dbReference>
<evidence type="ECO:0000313" key="2">
    <source>
        <dbReference type="EMBL" id="CDS87316.1"/>
    </source>
</evidence>
<reference evidence="3" key="1">
    <citation type="submission" date="2014-07" db="EMBL/GenBank/DDBJ databases">
        <authorList>
            <person name="Monot Marc"/>
        </authorList>
    </citation>
    <scope>NUCLEOTIDE SEQUENCE</scope>
    <source>
        <strain evidence="3">7032989</strain>
        <strain evidence="1">7032994</strain>
    </source>
</reference>
<dbReference type="EMBL" id="LK933537">
    <property type="protein sequence ID" value="CDT81961.1"/>
    <property type="molecule type" value="Genomic_DNA"/>
</dbReference>
<proteinExistence type="predicted"/>
<organism evidence="3">
    <name type="scientific">Clostridioides difficile</name>
    <name type="common">Peptoclostridium difficile</name>
    <dbReference type="NCBI Taxonomy" id="1496"/>
    <lineage>
        <taxon>Bacteria</taxon>
        <taxon>Bacillati</taxon>
        <taxon>Bacillota</taxon>
        <taxon>Clostridia</taxon>
        <taxon>Peptostreptococcales</taxon>
        <taxon>Peptostreptococcaceae</taxon>
        <taxon>Clostridioides</taxon>
    </lineage>
</organism>
<dbReference type="EMBL" id="LK932515">
    <property type="protein sequence ID" value="CDS87316.1"/>
    <property type="molecule type" value="Genomic_DNA"/>
</dbReference>